<evidence type="ECO:0000313" key="9">
    <source>
        <dbReference type="Proteomes" id="UP000649826"/>
    </source>
</evidence>
<dbReference type="Proteomes" id="UP000649826">
    <property type="component" value="Unassembled WGS sequence"/>
</dbReference>
<dbReference type="CDD" id="cd07487">
    <property type="entry name" value="Peptidases_S8_1"/>
    <property type="match status" value="1"/>
</dbReference>
<evidence type="ECO:0000256" key="2">
    <source>
        <dbReference type="ARBA" id="ARBA00022670"/>
    </source>
</evidence>
<dbReference type="Gene3D" id="3.40.50.200">
    <property type="entry name" value="Peptidase S8/S53 domain"/>
    <property type="match status" value="1"/>
</dbReference>
<keyword evidence="4 5" id="KW-0720">Serine protease</keyword>
<feature type="active site" description="Charge relay system" evidence="5">
    <location>
        <position position="57"/>
    </location>
</feature>
<dbReference type="InterPro" id="IPR023827">
    <property type="entry name" value="Peptidase_S8_Asp-AS"/>
</dbReference>
<keyword evidence="3 5" id="KW-0378">Hydrolase</keyword>
<proteinExistence type="inferred from homology"/>
<dbReference type="InterPro" id="IPR015500">
    <property type="entry name" value="Peptidase_S8_subtilisin-rel"/>
</dbReference>
<sequence length="297" mass="31816">MENFDIDQLGDTGYTGKNVCVCVLDTGIYPHIDFRDRIIGFQDFVGKHMLPYDDNSHGTHVSGIIGGDGSASGGRIRGIAPECNLVALKILDRYGNGKKRDVLQAFDWVLKNKDVYRIQVVNISIGTTCRGKQDHRQLIEGVERLWDAGLVVVAAAGNQGPRSGSVTAPGSSRKIITVGSSDLLTGRTAISGRGPTSECICKPDLVAPGNRILSCAPGTDFAYGVKSGTSMSTPLVSGAVALLLQKYPTLTNVEIKRCLKESARDLGLPRNLQGSGELNMKQALTNESISAKMIRKL</sequence>
<evidence type="ECO:0000256" key="1">
    <source>
        <dbReference type="ARBA" id="ARBA00011073"/>
    </source>
</evidence>
<comment type="similarity">
    <text evidence="1 5 6">Belongs to the peptidase S8 family.</text>
</comment>
<accession>A0ABR7IK80</accession>
<dbReference type="PROSITE" id="PS00138">
    <property type="entry name" value="SUBTILASE_SER"/>
    <property type="match status" value="1"/>
</dbReference>
<dbReference type="InterPro" id="IPR023828">
    <property type="entry name" value="Peptidase_S8_Ser-AS"/>
</dbReference>
<dbReference type="PANTHER" id="PTHR43806:SF65">
    <property type="entry name" value="SERINE PROTEASE APRX"/>
    <property type="match status" value="1"/>
</dbReference>
<protein>
    <submittedName>
        <fullName evidence="8">S8 family peptidase</fullName>
    </submittedName>
</protein>
<evidence type="ECO:0000256" key="4">
    <source>
        <dbReference type="ARBA" id="ARBA00022825"/>
    </source>
</evidence>
<name>A0ABR7IK80_9FIRM</name>
<dbReference type="SUPFAM" id="SSF52743">
    <property type="entry name" value="Subtilisin-like"/>
    <property type="match status" value="1"/>
</dbReference>
<organism evidence="8 9">
    <name type="scientific">Blautia difficilis</name>
    <dbReference type="NCBI Taxonomy" id="2763027"/>
    <lineage>
        <taxon>Bacteria</taxon>
        <taxon>Bacillati</taxon>
        <taxon>Bacillota</taxon>
        <taxon>Clostridia</taxon>
        <taxon>Lachnospirales</taxon>
        <taxon>Lachnospiraceae</taxon>
        <taxon>Blautia</taxon>
    </lineage>
</organism>
<dbReference type="EMBL" id="JACOQG010000022">
    <property type="protein sequence ID" value="MBC5780442.1"/>
    <property type="molecule type" value="Genomic_DNA"/>
</dbReference>
<feature type="active site" description="Charge relay system" evidence="5">
    <location>
        <position position="230"/>
    </location>
</feature>
<evidence type="ECO:0000259" key="7">
    <source>
        <dbReference type="Pfam" id="PF00082"/>
    </source>
</evidence>
<dbReference type="PROSITE" id="PS00136">
    <property type="entry name" value="SUBTILASE_ASP"/>
    <property type="match status" value="1"/>
</dbReference>
<feature type="domain" description="Peptidase S8/S53" evidence="7">
    <location>
        <begin position="16"/>
        <end position="276"/>
    </location>
</feature>
<keyword evidence="9" id="KW-1185">Reference proteome</keyword>
<dbReference type="PROSITE" id="PS00137">
    <property type="entry name" value="SUBTILASE_HIS"/>
    <property type="match status" value="1"/>
</dbReference>
<keyword evidence="2 5" id="KW-0645">Protease</keyword>
<dbReference type="InterPro" id="IPR000209">
    <property type="entry name" value="Peptidase_S8/S53_dom"/>
</dbReference>
<dbReference type="PANTHER" id="PTHR43806">
    <property type="entry name" value="PEPTIDASE S8"/>
    <property type="match status" value="1"/>
</dbReference>
<evidence type="ECO:0000256" key="5">
    <source>
        <dbReference type="PROSITE-ProRule" id="PRU01240"/>
    </source>
</evidence>
<comment type="caution">
    <text evidence="8">The sequence shown here is derived from an EMBL/GenBank/DDBJ whole genome shotgun (WGS) entry which is preliminary data.</text>
</comment>
<dbReference type="PRINTS" id="PR00723">
    <property type="entry name" value="SUBTILISIN"/>
</dbReference>
<dbReference type="InterPro" id="IPR050131">
    <property type="entry name" value="Peptidase_S8_subtilisin-like"/>
</dbReference>
<gene>
    <name evidence="8" type="ORF">H8Z82_12445</name>
</gene>
<evidence type="ECO:0000256" key="3">
    <source>
        <dbReference type="ARBA" id="ARBA00022801"/>
    </source>
</evidence>
<reference evidence="8 9" key="1">
    <citation type="submission" date="2020-08" db="EMBL/GenBank/DDBJ databases">
        <title>Genome public.</title>
        <authorList>
            <person name="Liu C."/>
            <person name="Sun Q."/>
        </authorList>
    </citation>
    <scope>NUCLEOTIDE SEQUENCE [LARGE SCALE GENOMIC DNA]</scope>
    <source>
        <strain evidence="8 9">M29</strain>
    </source>
</reference>
<dbReference type="PROSITE" id="PS51892">
    <property type="entry name" value="SUBTILASE"/>
    <property type="match status" value="1"/>
</dbReference>
<dbReference type="InterPro" id="IPR036852">
    <property type="entry name" value="Peptidase_S8/S53_dom_sf"/>
</dbReference>
<dbReference type="RefSeq" id="WP_186995284.1">
    <property type="nucleotide sequence ID" value="NZ_JACOQG010000022.1"/>
</dbReference>
<evidence type="ECO:0000313" key="8">
    <source>
        <dbReference type="EMBL" id="MBC5780442.1"/>
    </source>
</evidence>
<feature type="active site" description="Charge relay system" evidence="5">
    <location>
        <position position="25"/>
    </location>
</feature>
<dbReference type="InterPro" id="IPR022398">
    <property type="entry name" value="Peptidase_S8_His-AS"/>
</dbReference>
<dbReference type="Pfam" id="PF00082">
    <property type="entry name" value="Peptidase_S8"/>
    <property type="match status" value="1"/>
</dbReference>
<evidence type="ECO:0000256" key="6">
    <source>
        <dbReference type="RuleBase" id="RU003355"/>
    </source>
</evidence>